<evidence type="ECO:0000256" key="10">
    <source>
        <dbReference type="ARBA" id="ARBA00051857"/>
    </source>
</evidence>
<dbReference type="GO" id="GO:0012505">
    <property type="term" value="C:endomembrane system"/>
    <property type="evidence" value="ECO:0007669"/>
    <property type="project" value="UniProtKB-SubCell"/>
</dbReference>
<feature type="transmembrane region" description="Helical" evidence="12">
    <location>
        <begin position="293"/>
        <end position="314"/>
    </location>
</feature>
<feature type="transmembrane region" description="Helical" evidence="12">
    <location>
        <begin position="345"/>
        <end position="365"/>
    </location>
</feature>
<gene>
    <name evidence="13" type="ORF">TAPDE_003186</name>
</gene>
<evidence type="ECO:0000256" key="6">
    <source>
        <dbReference type="ARBA" id="ARBA00022989"/>
    </source>
</evidence>
<dbReference type="PROSITE" id="PS00379">
    <property type="entry name" value="CDP_ALCOHOL_P_TRANSF"/>
    <property type="match status" value="1"/>
</dbReference>
<dbReference type="eggNOG" id="KOG2877">
    <property type="taxonomic scope" value="Eukaryota"/>
</dbReference>
<feature type="transmembrane region" description="Helical" evidence="12">
    <location>
        <begin position="320"/>
        <end position="338"/>
    </location>
</feature>
<keyword evidence="6 12" id="KW-1133">Transmembrane helix</keyword>
<dbReference type="EMBL" id="CAHR02000118">
    <property type="protein sequence ID" value="CCG83041.1"/>
    <property type="molecule type" value="Genomic_DNA"/>
</dbReference>
<evidence type="ECO:0000256" key="3">
    <source>
        <dbReference type="ARBA" id="ARBA00010441"/>
    </source>
</evidence>
<name>R4XEZ3_TAPDE</name>
<evidence type="ECO:0000256" key="11">
    <source>
        <dbReference type="RuleBase" id="RU003750"/>
    </source>
</evidence>
<keyword evidence="7 12" id="KW-0472">Membrane</keyword>
<dbReference type="FunFam" id="1.20.120.1760:FF:000012">
    <property type="entry name" value="sn-1,2-diacylglycerol cholinephosphotransferase"/>
    <property type="match status" value="1"/>
</dbReference>
<dbReference type="AlphaFoldDB" id="R4XEZ3"/>
<evidence type="ECO:0000256" key="12">
    <source>
        <dbReference type="SAM" id="Phobius"/>
    </source>
</evidence>
<dbReference type="PIRSF" id="PIRSF015665">
    <property type="entry name" value="CHOPT"/>
    <property type="match status" value="1"/>
</dbReference>
<dbReference type="PANTHER" id="PTHR10414:SF37">
    <property type="entry name" value="BB IN A BOXCAR, ISOFORM C"/>
    <property type="match status" value="1"/>
</dbReference>
<evidence type="ECO:0000256" key="1">
    <source>
        <dbReference type="ARBA" id="ARBA00001946"/>
    </source>
</evidence>
<accession>R4XEZ3</accession>
<dbReference type="InterPro" id="IPR043130">
    <property type="entry name" value="CDP-OH_PTrfase_TM_dom"/>
</dbReference>
<comment type="similarity">
    <text evidence="3 11">Belongs to the CDP-alcohol phosphatidyltransferase class-I family.</text>
</comment>
<evidence type="ECO:0000256" key="2">
    <source>
        <dbReference type="ARBA" id="ARBA00004127"/>
    </source>
</evidence>
<comment type="subcellular location">
    <subcellularLocation>
        <location evidence="2">Endomembrane system</location>
        <topology evidence="2">Multi-pass membrane protein</topology>
    </subcellularLocation>
</comment>
<dbReference type="VEuPathDB" id="FungiDB:TAPDE_003186"/>
<evidence type="ECO:0000256" key="8">
    <source>
        <dbReference type="ARBA" id="ARBA00037890"/>
    </source>
</evidence>
<comment type="cofactor">
    <cofactor evidence="1">
        <name>Mg(2+)</name>
        <dbReference type="ChEBI" id="CHEBI:18420"/>
    </cofactor>
</comment>
<comment type="caution">
    <text evidence="13">The sequence shown here is derived from an EMBL/GenBank/DDBJ whole genome shotgun (WGS) entry which is preliminary data.</text>
</comment>
<feature type="transmembrane region" description="Helical" evidence="12">
    <location>
        <begin position="227"/>
        <end position="248"/>
    </location>
</feature>
<dbReference type="PANTHER" id="PTHR10414">
    <property type="entry name" value="ETHANOLAMINEPHOSPHOTRANSFERASE"/>
    <property type="match status" value="1"/>
</dbReference>
<keyword evidence="4 11" id="KW-0808">Transferase</keyword>
<feature type="transmembrane region" description="Helical" evidence="12">
    <location>
        <begin position="77"/>
        <end position="93"/>
    </location>
</feature>
<feature type="transmembrane region" description="Helical" evidence="12">
    <location>
        <begin position="36"/>
        <end position="57"/>
    </location>
</feature>
<sequence>MYLSKQNLDNLKLYKYSSIDKSLLSKYVLKPYWSKFLLLFPTSMAPNLITLSGLSFVVANVATVLYYDPGLEHGCPPWAYVTFALGLWFYQSFDSIDGMQARRTGQSSPLGEMFDHGCDAINTTLEVIVTCSTINVHQSWWALASQFACLGSFYLTTWEEYHTGTLYLSEFSGPVEGIVMVVGLHLVSACYGPQVWDTPVFRVLGTRDYSFLLPAWLHIETLELKHLFLATGVLGLGFNILGASYNVIQARRAKGQALGPALAGLAPFFISSAITSTFAYLNPTIVTHVCIPFMFYVGTCLAYSVGLMITAHVTHADFPYLTPYFLLLPMIGAIAFDGRVGPQEALIVVWMSLGLAVGVYGSFIVDVIGDITQHLDIWCLSIKHPQKEVKRA</sequence>
<evidence type="ECO:0000256" key="5">
    <source>
        <dbReference type="ARBA" id="ARBA00022692"/>
    </source>
</evidence>
<dbReference type="STRING" id="1097556.R4XEZ3"/>
<dbReference type="Proteomes" id="UP000013776">
    <property type="component" value="Unassembled WGS sequence"/>
</dbReference>
<organism evidence="13 14">
    <name type="scientific">Taphrina deformans (strain PYCC 5710 / ATCC 11124 / CBS 356.35 / IMI 108563 / JCM 9778 / NBRC 8474)</name>
    <name type="common">Peach leaf curl fungus</name>
    <name type="synonym">Lalaria deformans</name>
    <dbReference type="NCBI Taxonomy" id="1097556"/>
    <lineage>
        <taxon>Eukaryota</taxon>
        <taxon>Fungi</taxon>
        <taxon>Dikarya</taxon>
        <taxon>Ascomycota</taxon>
        <taxon>Taphrinomycotina</taxon>
        <taxon>Taphrinomycetes</taxon>
        <taxon>Taphrinales</taxon>
        <taxon>Taphrinaceae</taxon>
        <taxon>Taphrina</taxon>
    </lineage>
</organism>
<comment type="pathway">
    <text evidence="8">Phospholipid metabolism; phosphatidylcholine biosynthesis; phosphatidylcholine from phosphocholine: step 2/2.</text>
</comment>
<dbReference type="EC" id="2.7.8.2" evidence="9"/>
<evidence type="ECO:0000256" key="7">
    <source>
        <dbReference type="ARBA" id="ARBA00023136"/>
    </source>
</evidence>
<dbReference type="Pfam" id="PF01066">
    <property type="entry name" value="CDP-OH_P_transf"/>
    <property type="match status" value="1"/>
</dbReference>
<dbReference type="InterPro" id="IPR000462">
    <property type="entry name" value="CDP-OH_P_trans"/>
</dbReference>
<comment type="catalytic activity">
    <reaction evidence="10">
        <text>CDP-N,N-dimethylethanolamine + a 1,2-diacyl-sn-glycerol = a 1,2-diacyl-sn-glycero-3-phospho-N,N-dimethylethanolamine + CMP + H(+)</text>
        <dbReference type="Rhea" id="RHEA:33775"/>
        <dbReference type="ChEBI" id="CHEBI:15378"/>
        <dbReference type="ChEBI" id="CHEBI:17815"/>
        <dbReference type="ChEBI" id="CHEBI:60377"/>
        <dbReference type="ChEBI" id="CHEBI:64572"/>
        <dbReference type="ChEBI" id="CHEBI:65117"/>
    </reaction>
    <physiologicalReaction direction="left-to-right" evidence="10">
        <dbReference type="Rhea" id="RHEA:33776"/>
    </physiologicalReaction>
</comment>
<dbReference type="GO" id="GO:0016020">
    <property type="term" value="C:membrane"/>
    <property type="evidence" value="ECO:0007669"/>
    <property type="project" value="InterPro"/>
</dbReference>
<feature type="transmembrane region" description="Helical" evidence="12">
    <location>
        <begin position="260"/>
        <end position="281"/>
    </location>
</feature>
<dbReference type="OrthoDB" id="196717at2759"/>
<evidence type="ECO:0000313" key="13">
    <source>
        <dbReference type="EMBL" id="CCG83041.1"/>
    </source>
</evidence>
<evidence type="ECO:0000256" key="9">
    <source>
        <dbReference type="ARBA" id="ARBA00038987"/>
    </source>
</evidence>
<dbReference type="GO" id="GO:0004142">
    <property type="term" value="F:diacylglycerol cholinephosphotransferase activity"/>
    <property type="evidence" value="ECO:0007669"/>
    <property type="project" value="UniProtKB-EC"/>
</dbReference>
<proteinExistence type="inferred from homology"/>
<evidence type="ECO:0000313" key="14">
    <source>
        <dbReference type="Proteomes" id="UP000013776"/>
    </source>
</evidence>
<keyword evidence="14" id="KW-1185">Reference proteome</keyword>
<reference evidence="13 14" key="1">
    <citation type="journal article" date="2013" name="MBio">
        <title>Genome sequencing of the plant pathogen Taphrina deformans, the causal agent of peach leaf curl.</title>
        <authorList>
            <person name="Cisse O.H."/>
            <person name="Almeida J.M.G.C.F."/>
            <person name="Fonseca A."/>
            <person name="Kumar A.A."/>
            <person name="Salojaervi J."/>
            <person name="Overmyer K."/>
            <person name="Hauser P.M."/>
            <person name="Pagni M."/>
        </authorList>
    </citation>
    <scope>NUCLEOTIDE SEQUENCE [LARGE SCALE GENOMIC DNA]</scope>
    <source>
        <strain evidence="14">PYCC 5710 / ATCC 11124 / CBS 356.35 / IMI 108563 / JCM 9778 / NBRC 8474</strain>
    </source>
</reference>
<dbReference type="Gene3D" id="1.20.120.1760">
    <property type="match status" value="1"/>
</dbReference>
<dbReference type="InterPro" id="IPR014472">
    <property type="entry name" value="CHOPT"/>
</dbReference>
<keyword evidence="5 12" id="KW-0812">Transmembrane</keyword>
<dbReference type="InterPro" id="IPR048254">
    <property type="entry name" value="CDP_ALCOHOL_P_TRANSF_CS"/>
</dbReference>
<evidence type="ECO:0000256" key="4">
    <source>
        <dbReference type="ARBA" id="ARBA00022679"/>
    </source>
</evidence>
<protein>
    <recommendedName>
        <fullName evidence="9">diacylglycerol cholinephosphotransferase</fullName>
        <ecNumber evidence="9">2.7.8.2</ecNumber>
    </recommendedName>
</protein>